<dbReference type="InterPro" id="IPR041698">
    <property type="entry name" value="Methyltransf_25"/>
</dbReference>
<dbReference type="CDD" id="cd02440">
    <property type="entry name" value="AdoMet_MTases"/>
    <property type="match status" value="1"/>
</dbReference>
<dbReference type="Gene3D" id="3.40.50.150">
    <property type="entry name" value="Vaccinia Virus protein VP39"/>
    <property type="match status" value="1"/>
</dbReference>
<name>A0A6J6CNH8_9ZZZZ</name>
<gene>
    <name evidence="2" type="ORF">UFOPK1493_01214</name>
</gene>
<reference evidence="2" key="1">
    <citation type="submission" date="2020-05" db="EMBL/GenBank/DDBJ databases">
        <authorList>
            <person name="Chiriac C."/>
            <person name="Salcher M."/>
            <person name="Ghai R."/>
            <person name="Kavagutti S V."/>
        </authorList>
    </citation>
    <scope>NUCLEOTIDE SEQUENCE</scope>
</reference>
<proteinExistence type="predicted"/>
<feature type="domain" description="Methyltransferase" evidence="1">
    <location>
        <begin position="87"/>
        <end position="174"/>
    </location>
</feature>
<dbReference type="AlphaFoldDB" id="A0A6J6CNH8"/>
<dbReference type="InterPro" id="IPR029063">
    <property type="entry name" value="SAM-dependent_MTases_sf"/>
</dbReference>
<dbReference type="EMBL" id="CAEZSR010000034">
    <property type="protein sequence ID" value="CAB4553110.1"/>
    <property type="molecule type" value="Genomic_DNA"/>
</dbReference>
<evidence type="ECO:0000259" key="1">
    <source>
        <dbReference type="Pfam" id="PF13649"/>
    </source>
</evidence>
<organism evidence="2">
    <name type="scientific">freshwater metagenome</name>
    <dbReference type="NCBI Taxonomy" id="449393"/>
    <lineage>
        <taxon>unclassified sequences</taxon>
        <taxon>metagenomes</taxon>
        <taxon>ecological metagenomes</taxon>
    </lineage>
</organism>
<evidence type="ECO:0000313" key="2">
    <source>
        <dbReference type="EMBL" id="CAB4553110.1"/>
    </source>
</evidence>
<protein>
    <submittedName>
        <fullName evidence="2">Unannotated protein</fullName>
    </submittedName>
</protein>
<dbReference type="Pfam" id="PF13649">
    <property type="entry name" value="Methyltransf_25"/>
    <property type="match status" value="1"/>
</dbReference>
<sequence length="295" mass="31663">MADETAVDVLRLLASGDRARAADLAATSPGALCAALATHLSRDAAAPVYDDARAFQAFISHGTNPALYARAIAEIADVQLRRRPRSVLDIGCGDGRITAESLAPGVERLDLVEPAATMLHQAVARFAGRDGVTGRADTVEHVLAGNDDRWDLVQSTFAMHNLAPDARRGVWADLAGRTRTLVVAEFDVPAFADRSDAHCAYLAERYAIGIAEYADHPEVVHGFLMPVLVGQLAPEAEPRYTYEQPVDRWAHELEEAGFAVSRRRIFPYWWADAWLLVGVTDAGGSAGLGGPAEPG</sequence>
<accession>A0A6J6CNH8</accession>
<dbReference type="SUPFAM" id="SSF53335">
    <property type="entry name" value="S-adenosyl-L-methionine-dependent methyltransferases"/>
    <property type="match status" value="1"/>
</dbReference>